<dbReference type="SUPFAM" id="SSF54631">
    <property type="entry name" value="CBS-domain pair"/>
    <property type="match status" value="1"/>
</dbReference>
<evidence type="ECO:0000259" key="3">
    <source>
        <dbReference type="PROSITE" id="PS51371"/>
    </source>
</evidence>
<feature type="domain" description="CBS" evidence="3">
    <location>
        <begin position="98"/>
        <end position="155"/>
    </location>
</feature>
<dbReference type="CDD" id="cd02205">
    <property type="entry name" value="CBS_pair_SF"/>
    <property type="match status" value="1"/>
</dbReference>
<dbReference type="AlphaFoldDB" id="A0A1G6ZV55"/>
<proteinExistence type="predicted"/>
<dbReference type="EMBL" id="FNAF01000015">
    <property type="protein sequence ID" value="SDE05735.1"/>
    <property type="molecule type" value="Genomic_DNA"/>
</dbReference>
<dbReference type="InterPro" id="IPR046342">
    <property type="entry name" value="CBS_dom_sf"/>
</dbReference>
<protein>
    <submittedName>
        <fullName evidence="4">CBS domain-containing protein</fullName>
    </submittedName>
</protein>
<dbReference type="OrthoDB" id="9802114at2"/>
<dbReference type="InterPro" id="IPR000644">
    <property type="entry name" value="CBS_dom"/>
</dbReference>
<evidence type="ECO:0000256" key="1">
    <source>
        <dbReference type="ARBA" id="ARBA00023122"/>
    </source>
</evidence>
<reference evidence="4 5" key="1">
    <citation type="submission" date="2016-10" db="EMBL/GenBank/DDBJ databases">
        <authorList>
            <person name="de Groot N.N."/>
        </authorList>
    </citation>
    <scope>NUCLEOTIDE SEQUENCE [LARGE SCALE GENOMIC DNA]</scope>
    <source>
        <strain evidence="4 5">DSM 20475</strain>
    </source>
</reference>
<dbReference type="PROSITE" id="PS51371">
    <property type="entry name" value="CBS"/>
    <property type="match status" value="2"/>
</dbReference>
<evidence type="ECO:0000313" key="5">
    <source>
        <dbReference type="Proteomes" id="UP000198995"/>
    </source>
</evidence>
<dbReference type="RefSeq" id="WP_091792339.1">
    <property type="nucleotide sequence ID" value="NZ_FNAF01000015.1"/>
</dbReference>
<gene>
    <name evidence="4" type="ORF">SAMN04489866_11520</name>
</gene>
<name>A0A1G6ZV55_PEPNI</name>
<keyword evidence="1 2" id="KW-0129">CBS domain</keyword>
<dbReference type="PANTHER" id="PTHR43080:SF2">
    <property type="entry name" value="CBS DOMAIN-CONTAINING PROTEIN"/>
    <property type="match status" value="1"/>
</dbReference>
<evidence type="ECO:0000256" key="2">
    <source>
        <dbReference type="PROSITE-ProRule" id="PRU00703"/>
    </source>
</evidence>
<dbReference type="SMART" id="SM00116">
    <property type="entry name" value="CBS"/>
    <property type="match status" value="2"/>
</dbReference>
<dbReference type="Pfam" id="PF00571">
    <property type="entry name" value="CBS"/>
    <property type="match status" value="2"/>
</dbReference>
<dbReference type="PANTHER" id="PTHR43080">
    <property type="entry name" value="CBS DOMAIN-CONTAINING PROTEIN CBSX3, MITOCHONDRIAL"/>
    <property type="match status" value="1"/>
</dbReference>
<keyword evidence="5" id="KW-1185">Reference proteome</keyword>
<organism evidence="4 5">
    <name type="scientific">Peptococcus niger</name>
    <dbReference type="NCBI Taxonomy" id="2741"/>
    <lineage>
        <taxon>Bacteria</taxon>
        <taxon>Bacillati</taxon>
        <taxon>Bacillota</taxon>
        <taxon>Clostridia</taxon>
        <taxon>Eubacteriales</taxon>
        <taxon>Peptococcaceae</taxon>
        <taxon>Peptococcus</taxon>
    </lineage>
</organism>
<dbReference type="Proteomes" id="UP000198995">
    <property type="component" value="Unassembled WGS sequence"/>
</dbReference>
<evidence type="ECO:0000313" key="4">
    <source>
        <dbReference type="EMBL" id="SDE05735.1"/>
    </source>
</evidence>
<dbReference type="STRING" id="2741.SAMN04489866_11520"/>
<sequence length="169" mass="19253">MAVLVKDVMIENPRTLINTANIGDAIEIFVREKIGSIFIVDEDGKLTGILSDGDIIDNVVYNVRKKNKQLNHIRSWYQVDCFPYYLKTVVNDPIYTCYTTHVYTVSPEDTMRDASRIINKRQLRHLPVLDKAGHPVGLITRNNVVHGLFQEFLDNPDAECVEGGQDDDF</sequence>
<dbReference type="Gene3D" id="3.10.580.10">
    <property type="entry name" value="CBS-domain"/>
    <property type="match status" value="1"/>
</dbReference>
<dbReference type="InterPro" id="IPR051257">
    <property type="entry name" value="Diverse_CBS-Domain"/>
</dbReference>
<feature type="domain" description="CBS" evidence="3">
    <location>
        <begin position="9"/>
        <end position="66"/>
    </location>
</feature>
<accession>A0A1G6ZV55</accession>